<dbReference type="Gene3D" id="3.30.70.2940">
    <property type="match status" value="1"/>
</dbReference>
<organism evidence="1 2">
    <name type="scientific">Thiorhodovibrio frisius</name>
    <dbReference type="NCBI Taxonomy" id="631362"/>
    <lineage>
        <taxon>Bacteria</taxon>
        <taxon>Pseudomonadati</taxon>
        <taxon>Pseudomonadota</taxon>
        <taxon>Gammaproteobacteria</taxon>
        <taxon>Chromatiales</taxon>
        <taxon>Chromatiaceae</taxon>
        <taxon>Thiorhodovibrio</taxon>
    </lineage>
</organism>
<dbReference type="InterPro" id="IPR019117">
    <property type="entry name" value="CRISPR-assoc_protein_Cmr3"/>
</dbReference>
<dbReference type="OrthoDB" id="6162707at2"/>
<proteinExistence type="predicted"/>
<dbReference type="EMBL" id="JH603169">
    <property type="protein sequence ID" value="EIC21519.1"/>
    <property type="molecule type" value="Genomic_DNA"/>
</dbReference>
<keyword evidence="2" id="KW-1185">Reference proteome</keyword>
<gene>
    <name evidence="1" type="ORF">Thi970DRAFT_01731</name>
</gene>
<evidence type="ECO:0000313" key="1">
    <source>
        <dbReference type="EMBL" id="EIC21519.1"/>
    </source>
</evidence>
<protein>
    <submittedName>
        <fullName evidence="1">CRISPR-associated protein (Cas_Cmr3)</fullName>
    </submittedName>
</protein>
<name>H8Z1Z4_9GAMM</name>
<dbReference type="Proteomes" id="UP000002964">
    <property type="component" value="Unassembled WGS sequence"/>
</dbReference>
<dbReference type="Gene3D" id="2.60.40.4350">
    <property type="match status" value="1"/>
</dbReference>
<accession>H8Z1Z4</accession>
<dbReference type="RefSeq" id="WP_009148104.1">
    <property type="nucleotide sequence ID" value="NZ_CP121471.1"/>
</dbReference>
<dbReference type="eggNOG" id="COG1769">
    <property type="taxonomic scope" value="Bacteria"/>
</dbReference>
<evidence type="ECO:0000313" key="2">
    <source>
        <dbReference type="Proteomes" id="UP000002964"/>
    </source>
</evidence>
<dbReference type="Pfam" id="PF09700">
    <property type="entry name" value="Cas_Cmr3"/>
    <property type="match status" value="1"/>
</dbReference>
<dbReference type="STRING" id="631362.Thi970DRAFT_01731"/>
<reference evidence="1 2" key="2">
    <citation type="submission" date="2011-11" db="EMBL/GenBank/DDBJ databases">
        <authorList>
            <consortium name="US DOE Joint Genome Institute"/>
            <person name="Lucas S."/>
            <person name="Han J."/>
            <person name="Lapidus A."/>
            <person name="Cheng J.-F."/>
            <person name="Goodwin L."/>
            <person name="Pitluck S."/>
            <person name="Peters L."/>
            <person name="Ovchinnikova G."/>
            <person name="Zhang X."/>
            <person name="Detter J.C."/>
            <person name="Han C."/>
            <person name="Tapia R."/>
            <person name="Land M."/>
            <person name="Hauser L."/>
            <person name="Kyrpides N."/>
            <person name="Ivanova N."/>
            <person name="Pagani I."/>
            <person name="Vogl K."/>
            <person name="Liu Z."/>
            <person name="Overmann J."/>
            <person name="Frigaard N.-U."/>
            <person name="Bryant D."/>
            <person name="Woyke T."/>
        </authorList>
    </citation>
    <scope>NUCLEOTIDE SEQUENCE [LARGE SCALE GENOMIC DNA]</scope>
    <source>
        <strain evidence="1 2">970</strain>
    </source>
</reference>
<dbReference type="HOGENOM" id="CLU_044328_0_0_6"/>
<dbReference type="AlphaFoldDB" id="H8Z1Z4"/>
<sequence>MTAYRFLQPLDVLFLRGNKLFGQPGSFGESLIPPPPSAAAGALRSLMLAADGVALAEFASGQVTHTSIGTPTTPGSFRLTECCLARRAASGAVERLIEPPADLFIARDGEGDDGGDDDKLSLSLLHPQPLPAGLMASSSLPRLPILGESERRKPGGGLWLTEAGFVDYLAGRVPAPTELIPVGKLWQLDPRISVGLDTEQRRADDGKLFSAQAVAFQPEIGFLVGIAGAEPPATGLVRLGGDGRGAALSSIDAAPPVTHLRVIAKAHRCRLVLTSPGIFPDGWRLPGTDSDGRFALHGVRARLVSAAVPRAQTVSGWDLANWEPKTAQRAAPAGSVYWLDELEATPAALGKLAAEGLWSEPCDHPQRRAEGFNRFSFALWP</sequence>
<reference evidence="2" key="1">
    <citation type="submission" date="2011-06" db="EMBL/GenBank/DDBJ databases">
        <authorList>
            <consortium name="US DOE Joint Genome Institute (JGI-PGF)"/>
            <person name="Lucas S."/>
            <person name="Han J."/>
            <person name="Lapidus A."/>
            <person name="Cheng J.-F."/>
            <person name="Goodwin L."/>
            <person name="Pitluck S."/>
            <person name="Peters L."/>
            <person name="Land M.L."/>
            <person name="Hauser L."/>
            <person name="Vogl K."/>
            <person name="Liu Z."/>
            <person name="Overmann J."/>
            <person name="Frigaard N.-U."/>
            <person name="Bryant D.A."/>
            <person name="Woyke T.J."/>
        </authorList>
    </citation>
    <scope>NUCLEOTIDE SEQUENCE [LARGE SCALE GENOMIC DNA]</scope>
    <source>
        <strain evidence="2">970</strain>
    </source>
</reference>